<dbReference type="SUPFAM" id="SSF51735">
    <property type="entry name" value="NAD(P)-binding Rossmann-fold domains"/>
    <property type="match status" value="1"/>
</dbReference>
<dbReference type="InterPro" id="IPR036291">
    <property type="entry name" value="NAD(P)-bd_dom_sf"/>
</dbReference>
<keyword evidence="1" id="KW-0560">Oxidoreductase</keyword>
<organism evidence="2 3">
    <name type="scientific">Actinomadura namibiensis</name>
    <dbReference type="NCBI Taxonomy" id="182080"/>
    <lineage>
        <taxon>Bacteria</taxon>
        <taxon>Bacillati</taxon>
        <taxon>Actinomycetota</taxon>
        <taxon>Actinomycetes</taxon>
        <taxon>Streptosporangiales</taxon>
        <taxon>Thermomonosporaceae</taxon>
        <taxon>Actinomadura</taxon>
    </lineage>
</organism>
<accession>A0A7W3LQN8</accession>
<dbReference type="Pfam" id="PF13561">
    <property type="entry name" value="adh_short_C2"/>
    <property type="match status" value="1"/>
</dbReference>
<sequence>MTARRGGRAGRIPAGRYGRPPEVASVVAFPCSPAASYVTGAVFPVDGGYLAV</sequence>
<keyword evidence="3" id="KW-1185">Reference proteome</keyword>
<protein>
    <submittedName>
        <fullName evidence="2">NAD(P)-dependent dehydrogenase (Short-subunit alcohol dehydrogenase family)</fullName>
    </submittedName>
</protein>
<dbReference type="PANTHER" id="PTHR42898">
    <property type="entry name" value="TROPINONE REDUCTASE"/>
    <property type="match status" value="1"/>
</dbReference>
<evidence type="ECO:0000313" key="2">
    <source>
        <dbReference type="EMBL" id="MBA8952509.1"/>
    </source>
</evidence>
<dbReference type="Gene3D" id="3.40.50.720">
    <property type="entry name" value="NAD(P)-binding Rossmann-like Domain"/>
    <property type="match status" value="1"/>
</dbReference>
<reference evidence="2 3" key="1">
    <citation type="submission" date="2020-08" db="EMBL/GenBank/DDBJ databases">
        <title>Genomic Encyclopedia of Type Strains, Phase IV (KMG-IV): sequencing the most valuable type-strain genomes for metagenomic binning, comparative biology and taxonomic classification.</title>
        <authorList>
            <person name="Goeker M."/>
        </authorList>
    </citation>
    <scope>NUCLEOTIDE SEQUENCE [LARGE SCALE GENOMIC DNA]</scope>
    <source>
        <strain evidence="2 3">DSM 44197</strain>
    </source>
</reference>
<evidence type="ECO:0000313" key="3">
    <source>
        <dbReference type="Proteomes" id="UP000572680"/>
    </source>
</evidence>
<name>A0A7W3LQN8_ACTNM</name>
<gene>
    <name evidence="2" type="ORF">HNR61_004155</name>
</gene>
<comment type="caution">
    <text evidence="2">The sequence shown here is derived from an EMBL/GenBank/DDBJ whole genome shotgun (WGS) entry which is preliminary data.</text>
</comment>
<dbReference type="AlphaFoldDB" id="A0A7W3LQN8"/>
<dbReference type="InterPro" id="IPR045000">
    <property type="entry name" value="TR"/>
</dbReference>
<dbReference type="EMBL" id="JACJIA010000005">
    <property type="protein sequence ID" value="MBA8952509.1"/>
    <property type="molecule type" value="Genomic_DNA"/>
</dbReference>
<dbReference type="GO" id="GO:0016491">
    <property type="term" value="F:oxidoreductase activity"/>
    <property type="evidence" value="ECO:0007669"/>
    <property type="project" value="UniProtKB-KW"/>
</dbReference>
<proteinExistence type="predicted"/>
<dbReference type="PANTHER" id="PTHR42898:SF28">
    <property type="entry name" value="TROPINONE REDUCTASE HOMOLOG"/>
    <property type="match status" value="1"/>
</dbReference>
<evidence type="ECO:0000256" key="1">
    <source>
        <dbReference type="ARBA" id="ARBA00023002"/>
    </source>
</evidence>
<dbReference type="InterPro" id="IPR002347">
    <property type="entry name" value="SDR_fam"/>
</dbReference>
<dbReference type="Proteomes" id="UP000572680">
    <property type="component" value="Unassembled WGS sequence"/>
</dbReference>
<dbReference type="RefSeq" id="WP_182844798.1">
    <property type="nucleotide sequence ID" value="NZ_BAAALP010000051.1"/>
</dbReference>